<gene>
    <name evidence="1" type="ORF">JCM19314_2978</name>
</gene>
<dbReference type="EMBL" id="BBMM01000001">
    <property type="protein sequence ID" value="GAK98947.1"/>
    <property type="molecule type" value="Genomic_DNA"/>
</dbReference>
<name>A0A090Q9R8_NONUL</name>
<proteinExistence type="predicted"/>
<dbReference type="Proteomes" id="UP000029226">
    <property type="component" value="Unassembled WGS sequence"/>
</dbReference>
<accession>A0A090Q9R8</accession>
<reference evidence="1 2" key="1">
    <citation type="journal article" date="2014" name="Genome Announc.">
        <title>Draft Genome Sequences of Marine Flavobacterium Nonlabens Strains NR17, NR24, NR27, NR32, NR33, and Ara13.</title>
        <authorList>
            <person name="Nakanishi M."/>
            <person name="Meirelles P."/>
            <person name="Suzuki R."/>
            <person name="Takatani N."/>
            <person name="Mino S."/>
            <person name="Suda W."/>
            <person name="Oshima K."/>
            <person name="Hattori M."/>
            <person name="Ohkuma M."/>
            <person name="Hosokawa M."/>
            <person name="Miyashita K."/>
            <person name="Thompson F.L."/>
            <person name="Niwa A."/>
            <person name="Sawabe T."/>
            <person name="Sawabe T."/>
        </authorList>
    </citation>
    <scope>NUCLEOTIDE SEQUENCE [LARGE SCALE GENOMIC DNA]</scope>
    <source>
        <strain evidence="2">JCM19314</strain>
    </source>
</reference>
<sequence>MKIYSESVIQRLEVFCDTTYVFEDGKVNGREVYKPKSLKRLYLIDGEIAC</sequence>
<evidence type="ECO:0000313" key="2">
    <source>
        <dbReference type="Proteomes" id="UP000029226"/>
    </source>
</evidence>
<comment type="caution">
    <text evidence="1">The sequence shown here is derived from an EMBL/GenBank/DDBJ whole genome shotgun (WGS) entry which is preliminary data.</text>
</comment>
<protein>
    <submittedName>
        <fullName evidence="1">Uncharacterized protein</fullName>
    </submittedName>
</protein>
<evidence type="ECO:0000313" key="1">
    <source>
        <dbReference type="EMBL" id="GAK98947.1"/>
    </source>
</evidence>
<dbReference type="AlphaFoldDB" id="A0A090Q9R8"/>
<organism evidence="1 2">
    <name type="scientific">Nonlabens ulvanivorans</name>
    <name type="common">Persicivirga ulvanivorans</name>
    <dbReference type="NCBI Taxonomy" id="906888"/>
    <lineage>
        <taxon>Bacteria</taxon>
        <taxon>Pseudomonadati</taxon>
        <taxon>Bacteroidota</taxon>
        <taxon>Flavobacteriia</taxon>
        <taxon>Flavobacteriales</taxon>
        <taxon>Flavobacteriaceae</taxon>
        <taxon>Nonlabens</taxon>
    </lineage>
</organism>